<gene>
    <name evidence="3" type="ORF">RFI_12315</name>
</gene>
<keyword evidence="2" id="KW-1133">Transmembrane helix</keyword>
<feature type="compositionally biased region" description="Basic and acidic residues" evidence="1">
    <location>
        <begin position="604"/>
        <end position="635"/>
    </location>
</feature>
<comment type="caution">
    <text evidence="3">The sequence shown here is derived from an EMBL/GenBank/DDBJ whole genome shotgun (WGS) entry which is preliminary data.</text>
</comment>
<keyword evidence="2" id="KW-0812">Transmembrane</keyword>
<organism evidence="3 4">
    <name type="scientific">Reticulomyxa filosa</name>
    <dbReference type="NCBI Taxonomy" id="46433"/>
    <lineage>
        <taxon>Eukaryota</taxon>
        <taxon>Sar</taxon>
        <taxon>Rhizaria</taxon>
        <taxon>Retaria</taxon>
        <taxon>Foraminifera</taxon>
        <taxon>Monothalamids</taxon>
        <taxon>Reticulomyxidae</taxon>
        <taxon>Reticulomyxa</taxon>
    </lineage>
</organism>
<dbReference type="AlphaFoldDB" id="X6NG20"/>
<evidence type="ECO:0000313" key="4">
    <source>
        <dbReference type="Proteomes" id="UP000023152"/>
    </source>
</evidence>
<keyword evidence="2" id="KW-0472">Membrane</keyword>
<name>X6NG20_RETFI</name>
<accession>X6NG20</accession>
<evidence type="ECO:0000313" key="3">
    <source>
        <dbReference type="EMBL" id="ETO24843.1"/>
    </source>
</evidence>
<evidence type="ECO:0000256" key="1">
    <source>
        <dbReference type="SAM" id="MobiDB-lite"/>
    </source>
</evidence>
<proteinExistence type="predicted"/>
<feature type="region of interest" description="Disordered" evidence="1">
    <location>
        <begin position="574"/>
        <end position="654"/>
    </location>
</feature>
<dbReference type="Proteomes" id="UP000023152">
    <property type="component" value="Unassembled WGS sequence"/>
</dbReference>
<feature type="transmembrane region" description="Helical" evidence="2">
    <location>
        <begin position="176"/>
        <end position="203"/>
    </location>
</feature>
<feature type="transmembrane region" description="Helical" evidence="2">
    <location>
        <begin position="442"/>
        <end position="464"/>
    </location>
</feature>
<sequence length="810" mass="91644">MCFQKTSGCAAEWDTMFELINFSYSPRNPCGSGYKVNGTYTCFFLVCDSEITAASLGLSYDLCSMLAGDNKFYASLQTSSRNESNAPFVCDLTESHAATMNDIYGCALSSETNWVQTNENDDEKIKCGAFNAVLSSRLHKEGLSNGTYGWYLKNASSAQQLWILEEFRNYNVLISIYFHLFFFFFLCVLLEHFDFGLCFQIIFLEFKKKKKKKVLCCGMASVSIAMVTDTNNTVSPVLSTATSKISSMTTRSPTLKPTLDVLSLGGFTGMIAKKKKRKMELVGTFDSRYSVTNLEDNVNIETLTNIIKSILTNQQIQIIEIYWNNDYDINNTKIQPRPYQVLFHLFIYIFKIKCTYLFKLEICNVYIGMVWLVNVADEYNEEKAISYASSTEFIQELNDQLNQQNLSTDLFATQTSATLCYAQKVLLIKFWRGVAKWFDNHFMYALVVVCVLSVCSVCCITYAFRCRRNPKRFSSLSVKAIAKASEKAKAKAKAQAKAKIISSRKKSKKSYTREENEEYMEESLSNEMEDEIVVEKNGNSNAGQVPLTSFINNKRESNSTSAVIAPSWRAFEEDKSPVYGNGSIFDEIRNSNKRRKSQTMLLEPENKDKEQGKEKGKDNPNENDNEKAKARESDPTRNQYQEQGKKNDGDSSQNEQAWANFGAAAAITPPQHGNTIPVGSQTPKESMPYYTANTFMSFSSKEGTLCMFFDLCIMPEIWDIFSSDKLVGPSNDHGENKKNEHRPFSLFGKKKHVNLNSNSNLEVEEVELQPEDNGAGQDRGRSWLLQSFDTTSSLNTELGRSNEELIDHAE</sequence>
<reference evidence="3 4" key="1">
    <citation type="journal article" date="2013" name="Curr. Biol.">
        <title>The Genome of the Foraminiferan Reticulomyxa filosa.</title>
        <authorList>
            <person name="Glockner G."/>
            <person name="Hulsmann N."/>
            <person name="Schleicher M."/>
            <person name="Noegel A.A."/>
            <person name="Eichinger L."/>
            <person name="Gallinger C."/>
            <person name="Pawlowski J."/>
            <person name="Sierra R."/>
            <person name="Euteneuer U."/>
            <person name="Pillet L."/>
            <person name="Moustafa A."/>
            <person name="Platzer M."/>
            <person name="Groth M."/>
            <person name="Szafranski K."/>
            <person name="Schliwa M."/>
        </authorList>
    </citation>
    <scope>NUCLEOTIDE SEQUENCE [LARGE SCALE GENOMIC DNA]</scope>
</reference>
<protein>
    <submittedName>
        <fullName evidence="3">Uncharacterized protein</fullName>
    </submittedName>
</protein>
<evidence type="ECO:0000256" key="2">
    <source>
        <dbReference type="SAM" id="Phobius"/>
    </source>
</evidence>
<dbReference type="EMBL" id="ASPP01008926">
    <property type="protein sequence ID" value="ETO24843.1"/>
    <property type="molecule type" value="Genomic_DNA"/>
</dbReference>
<keyword evidence="4" id="KW-1185">Reference proteome</keyword>